<dbReference type="GO" id="GO:0030599">
    <property type="term" value="F:pectinesterase activity"/>
    <property type="evidence" value="ECO:0007669"/>
    <property type="project" value="UniProtKB-EC"/>
</dbReference>
<keyword evidence="2" id="KW-0378">Hydrolase</keyword>
<evidence type="ECO:0000256" key="3">
    <source>
        <dbReference type="ARBA" id="ARBA00023085"/>
    </source>
</evidence>
<dbReference type="PANTHER" id="PTHR31707">
    <property type="entry name" value="PECTINESTERASE"/>
    <property type="match status" value="1"/>
</dbReference>
<dbReference type="InterPro" id="IPR000070">
    <property type="entry name" value="Pectinesterase_cat"/>
</dbReference>
<name>A0A9J5X2E5_SOLCO</name>
<comment type="pathway">
    <text evidence="1">Glycan metabolism; pectin degradation; 2-dehydro-3-deoxy-D-gluconate from pectin: step 1/5.</text>
</comment>
<organism evidence="7 8">
    <name type="scientific">Solanum commersonii</name>
    <name type="common">Commerson's wild potato</name>
    <name type="synonym">Commerson's nightshade</name>
    <dbReference type="NCBI Taxonomy" id="4109"/>
    <lineage>
        <taxon>Eukaryota</taxon>
        <taxon>Viridiplantae</taxon>
        <taxon>Streptophyta</taxon>
        <taxon>Embryophyta</taxon>
        <taxon>Tracheophyta</taxon>
        <taxon>Spermatophyta</taxon>
        <taxon>Magnoliopsida</taxon>
        <taxon>eudicotyledons</taxon>
        <taxon>Gunneridae</taxon>
        <taxon>Pentapetalae</taxon>
        <taxon>asterids</taxon>
        <taxon>lamiids</taxon>
        <taxon>Solanales</taxon>
        <taxon>Solanaceae</taxon>
        <taxon>Solanoideae</taxon>
        <taxon>Solaneae</taxon>
        <taxon>Solanum</taxon>
    </lineage>
</organism>
<accession>A0A9J5X2E5</accession>
<evidence type="ECO:0000256" key="2">
    <source>
        <dbReference type="ARBA" id="ARBA00022801"/>
    </source>
</evidence>
<dbReference type="Gene3D" id="2.160.20.10">
    <property type="entry name" value="Single-stranded right-handed beta-helix, Pectin lyase-like"/>
    <property type="match status" value="1"/>
</dbReference>
<dbReference type="Pfam" id="PF01095">
    <property type="entry name" value="Pectinesterase"/>
    <property type="match status" value="1"/>
</dbReference>
<evidence type="ECO:0000313" key="8">
    <source>
        <dbReference type="Proteomes" id="UP000824120"/>
    </source>
</evidence>
<evidence type="ECO:0000256" key="1">
    <source>
        <dbReference type="ARBA" id="ARBA00005184"/>
    </source>
</evidence>
<evidence type="ECO:0000256" key="5">
    <source>
        <dbReference type="ARBA" id="ARBA00047928"/>
    </source>
</evidence>
<comment type="catalytic activity">
    <reaction evidence="5">
        <text>[(1-&gt;4)-alpha-D-galacturonosyl methyl ester](n) + n H2O = [(1-&gt;4)-alpha-D-galacturonosyl](n) + n methanol + n H(+)</text>
        <dbReference type="Rhea" id="RHEA:22380"/>
        <dbReference type="Rhea" id="RHEA-COMP:14570"/>
        <dbReference type="Rhea" id="RHEA-COMP:14573"/>
        <dbReference type="ChEBI" id="CHEBI:15377"/>
        <dbReference type="ChEBI" id="CHEBI:15378"/>
        <dbReference type="ChEBI" id="CHEBI:17790"/>
        <dbReference type="ChEBI" id="CHEBI:140522"/>
        <dbReference type="ChEBI" id="CHEBI:140523"/>
        <dbReference type="EC" id="3.1.1.11"/>
    </reaction>
</comment>
<dbReference type="GO" id="GO:0042545">
    <property type="term" value="P:cell wall modification"/>
    <property type="evidence" value="ECO:0007669"/>
    <property type="project" value="InterPro"/>
</dbReference>
<proteinExistence type="predicted"/>
<keyword evidence="3" id="KW-0063">Aspartyl esterase</keyword>
<keyword evidence="8" id="KW-1185">Reference proteome</keyword>
<protein>
    <recommendedName>
        <fullName evidence="6">Pectinesterase catalytic domain-containing protein</fullName>
    </recommendedName>
</protein>
<evidence type="ECO:0000313" key="7">
    <source>
        <dbReference type="EMBL" id="KAG5582401.1"/>
    </source>
</evidence>
<dbReference type="OrthoDB" id="2019149at2759"/>
<dbReference type="EMBL" id="JACXVP010000010">
    <property type="protein sequence ID" value="KAG5582401.1"/>
    <property type="molecule type" value="Genomic_DNA"/>
</dbReference>
<dbReference type="AlphaFoldDB" id="A0A9J5X2E5"/>
<sequence>MSEQLPLARLIQASSYNMKIGDETVITTVTDRLAIVNSSISELKSGFLAMASQPRLNWYQDTFDTKMYRQFYRDCEIYGTCNTITAQHREDEDSTSGIVLQNCTIKVAQDLSSVTTYFGRPWGKFSRTVIMESYINKLIDPRGWIE</sequence>
<gene>
    <name evidence="7" type="ORF">H5410_053028</name>
</gene>
<keyword evidence="4" id="KW-0961">Cell wall biogenesis/degradation</keyword>
<feature type="domain" description="Pectinesterase catalytic" evidence="6">
    <location>
        <begin position="82"/>
        <end position="146"/>
    </location>
</feature>
<dbReference type="SUPFAM" id="SSF51126">
    <property type="entry name" value="Pectin lyase-like"/>
    <property type="match status" value="1"/>
</dbReference>
<comment type="caution">
    <text evidence="7">The sequence shown here is derived from an EMBL/GenBank/DDBJ whole genome shotgun (WGS) entry which is preliminary data.</text>
</comment>
<evidence type="ECO:0000256" key="4">
    <source>
        <dbReference type="ARBA" id="ARBA00023316"/>
    </source>
</evidence>
<dbReference type="InterPro" id="IPR012334">
    <property type="entry name" value="Pectin_lyas_fold"/>
</dbReference>
<dbReference type="Proteomes" id="UP000824120">
    <property type="component" value="Chromosome 10"/>
</dbReference>
<reference evidence="7 8" key="1">
    <citation type="submission" date="2020-09" db="EMBL/GenBank/DDBJ databases">
        <title>De no assembly of potato wild relative species, Solanum commersonii.</title>
        <authorList>
            <person name="Cho K."/>
        </authorList>
    </citation>
    <scope>NUCLEOTIDE SEQUENCE [LARGE SCALE GENOMIC DNA]</scope>
    <source>
        <strain evidence="7">LZ3.2</strain>
        <tissue evidence="7">Leaf</tissue>
    </source>
</reference>
<dbReference type="InterPro" id="IPR011050">
    <property type="entry name" value="Pectin_lyase_fold/virulence"/>
</dbReference>
<evidence type="ECO:0000259" key="6">
    <source>
        <dbReference type="Pfam" id="PF01095"/>
    </source>
</evidence>